<proteinExistence type="predicted"/>
<reference evidence="3 4" key="1">
    <citation type="submission" date="2022-03" db="EMBL/GenBank/DDBJ databases">
        <authorList>
            <person name="Koch H."/>
        </authorList>
    </citation>
    <scope>NUCLEOTIDE SEQUENCE [LARGE SCALE GENOMIC DNA]</scope>
    <source>
        <strain evidence="3 4">G1</strain>
    </source>
</reference>
<dbReference type="EMBL" id="OW150024">
    <property type="protein sequence ID" value="CAH2032105.1"/>
    <property type="molecule type" value="Genomic_DNA"/>
</dbReference>
<evidence type="ECO:0000313" key="4">
    <source>
        <dbReference type="Proteomes" id="UP001295463"/>
    </source>
</evidence>
<dbReference type="InterPro" id="IPR027417">
    <property type="entry name" value="P-loop_NTPase"/>
</dbReference>
<accession>A0ABM9DA73</accession>
<evidence type="ECO:0000256" key="1">
    <source>
        <dbReference type="SAM" id="MobiDB-lite"/>
    </source>
</evidence>
<gene>
    <name evidence="3" type="ORF">GEAMG1_2269</name>
</gene>
<dbReference type="Proteomes" id="UP001295463">
    <property type="component" value="Chromosome"/>
</dbReference>
<feature type="domain" description="Zona occludens toxin N-terminal" evidence="2">
    <location>
        <begin position="1"/>
        <end position="215"/>
    </location>
</feature>
<feature type="compositionally biased region" description="Basic and acidic residues" evidence="1">
    <location>
        <begin position="450"/>
        <end position="461"/>
    </location>
</feature>
<evidence type="ECO:0000313" key="3">
    <source>
        <dbReference type="EMBL" id="CAH2032105.1"/>
    </source>
</evidence>
<dbReference type="RefSeq" id="WP_305732883.1">
    <property type="nucleotide sequence ID" value="NZ_OW150024.1"/>
</dbReference>
<dbReference type="Gene3D" id="3.40.50.300">
    <property type="entry name" value="P-loop containing nucleotide triphosphate hydrolases"/>
    <property type="match status" value="1"/>
</dbReference>
<keyword evidence="4" id="KW-1185">Reference proteome</keyword>
<dbReference type="SUPFAM" id="SSF52540">
    <property type="entry name" value="P-loop containing nucleoside triphosphate hydrolases"/>
    <property type="match status" value="1"/>
</dbReference>
<name>A0ABM9DA73_9BACT</name>
<evidence type="ECO:0000259" key="2">
    <source>
        <dbReference type="Pfam" id="PF05707"/>
    </source>
</evidence>
<sequence>MIVFYVGTPGSGKSYEAVKKIIDNLRLGRTVCTNLDGMDDPKCIEYIKAAFNLDDYEFGRLFIYLSKPDVAQFWKTRRVNKTLHLPDGSVDTVPVDEHICPPGSLIVIDEVHKHFNARSWQSQANNEMADWASTHRHAGYDLILITQDIDKVEKQVRSLTEWSYLFRQVNFLGSAVKRKYLCYAYTGDEHRGTPLSKSVRTYNPKYFPCYKSYSSKDAKEVGFMQHANILRHPIFYSIPLVLAFCIWMFSKSSLATGDVFGTDKKLKQTQQQIDAMRKPVSAKPLPTHAIQPRNSSAVAAPAVFPDSSSPAAPSSSLPSWRPYHVQGYLRDGARTLYMVNGVTLDQTKCRNFDRATRTVECFGPDLSAPSPGSPGSPASFSSPSAFAPAPVEKRDIHALPSGEMYATRSVHLSDRHVTERISPPDLPHEQRSPALAVTREMRATRSIPGSDKKITEEVTYP</sequence>
<dbReference type="InterPro" id="IPR008900">
    <property type="entry name" value="Zot_N"/>
</dbReference>
<feature type="region of interest" description="Disordered" evidence="1">
    <location>
        <begin position="418"/>
        <end position="461"/>
    </location>
</feature>
<protein>
    <recommendedName>
        <fullName evidence="2">Zona occludens toxin N-terminal domain-containing protein</fullName>
    </recommendedName>
</protein>
<dbReference type="Pfam" id="PF05707">
    <property type="entry name" value="Zot"/>
    <property type="match status" value="1"/>
</dbReference>
<organism evidence="3 4">
    <name type="scientific">Trichlorobacter ammonificans</name>
    <dbReference type="NCBI Taxonomy" id="2916410"/>
    <lineage>
        <taxon>Bacteria</taxon>
        <taxon>Pseudomonadati</taxon>
        <taxon>Thermodesulfobacteriota</taxon>
        <taxon>Desulfuromonadia</taxon>
        <taxon>Geobacterales</taxon>
        <taxon>Geobacteraceae</taxon>
        <taxon>Trichlorobacter</taxon>
    </lineage>
</organism>
<feature type="region of interest" description="Disordered" evidence="1">
    <location>
        <begin position="363"/>
        <end position="387"/>
    </location>
</feature>
<feature type="compositionally biased region" description="Low complexity" evidence="1">
    <location>
        <begin position="367"/>
        <end position="387"/>
    </location>
</feature>